<dbReference type="Proteomes" id="UP001062223">
    <property type="component" value="Plasmid unnamed"/>
</dbReference>
<gene>
    <name evidence="1" type="ORF">OE229_17595</name>
</gene>
<dbReference type="AlphaFoldDB" id="A0A9Q9T4I8"/>
<dbReference type="KEGG" id="cpoi:OE229_17595"/>
<dbReference type="GeneID" id="99625329"/>
<sequence>MHITYERPTAIGEQIDPVAPAADLDPTGAECAATTYDVGGLEWRCTRRPNHTDDEHRAAFDVHGGGPTGQVGFAWQYEWGGAGHGPSSTDPMTTVTVTVSFPSTAWTNEQLPDAIADEIRSVFWECDHDDVTVATTATSTPHPATS</sequence>
<dbReference type="EMBL" id="CP106880">
    <property type="protein sequence ID" value="UYC82749.1"/>
    <property type="molecule type" value="Genomic_DNA"/>
</dbReference>
<proteinExistence type="predicted"/>
<keyword evidence="1" id="KW-0614">Plasmid</keyword>
<protein>
    <submittedName>
        <fullName evidence="1">Uncharacterized protein</fullName>
    </submittedName>
</protein>
<evidence type="ECO:0000313" key="1">
    <source>
        <dbReference type="EMBL" id="UYC82749.1"/>
    </source>
</evidence>
<organism evidence="1 2">
    <name type="scientific">Curtobacterium poinsettiae</name>
    <dbReference type="NCBI Taxonomy" id="159612"/>
    <lineage>
        <taxon>Bacteria</taxon>
        <taxon>Bacillati</taxon>
        <taxon>Actinomycetota</taxon>
        <taxon>Actinomycetes</taxon>
        <taxon>Micrococcales</taxon>
        <taxon>Microbacteriaceae</taxon>
        <taxon>Curtobacterium</taxon>
    </lineage>
</organism>
<dbReference type="RefSeq" id="WP_214585391.1">
    <property type="nucleotide sequence ID" value="NZ_CP104936.1"/>
</dbReference>
<evidence type="ECO:0000313" key="2">
    <source>
        <dbReference type="Proteomes" id="UP001062223"/>
    </source>
</evidence>
<geneLocation type="plasmid" evidence="1 2">
    <name>unnamed</name>
</geneLocation>
<reference evidence="1" key="1">
    <citation type="submission" date="2022-09" db="EMBL/GenBank/DDBJ databases">
        <title>Taxonomy of Curtobacterium flaccumfaciens.</title>
        <authorList>
            <person name="Osdaghi E."/>
            <person name="Taghavi S.M."/>
            <person name="Hamidizade M."/>
            <person name="Abachi H."/>
            <person name="Fazliarab A."/>
            <person name="Baeyen S."/>
            <person name="Portier P."/>
            <person name="Van Vaerenbergh J."/>
            <person name="Jacques M.-A."/>
        </authorList>
    </citation>
    <scope>NUCLEOTIDE SEQUENCE</scope>
    <source>
        <strain evidence="1">AGQB46</strain>
        <plasmid evidence="1">unnamed</plasmid>
    </source>
</reference>
<accession>A0A9Q9T4I8</accession>
<name>A0A9Q9T4I8_9MICO</name>